<evidence type="ECO:0000313" key="2">
    <source>
        <dbReference type="EMBL" id="VWO95171.1"/>
    </source>
</evidence>
<dbReference type="EMBL" id="LR724569">
    <property type="protein sequence ID" value="VWO95171.1"/>
    <property type="molecule type" value="Genomic_DNA"/>
</dbReference>
<gene>
    <name evidence="2" type="primary">G4NCI6</name>
</gene>
<sequence length="182" mass="19893">MSRRKPVPPLSPTTVPPLMTRGAERPSLSITTKEDLPPLPMEVCEKMERTSVDDRRHAIYLPESLPPSPPPKDGSAAGSRPESLVATLVDGMEVREDIACRRCSLVPVRVHLANACSSPYRLLSGPSPSASIPAHCRNRPRRSIDPPHRQSLPNTRNCAQAVIPGRAPLRAKLSLSAWEPRP</sequence>
<name>A0A5K1JTR0_9APHY</name>
<dbReference type="AlphaFoldDB" id="A0A5K1JTR0"/>
<protein>
    <submittedName>
        <fullName evidence="2">Calcium dependent mitochondrial carrier protein</fullName>
    </submittedName>
</protein>
<evidence type="ECO:0000256" key="1">
    <source>
        <dbReference type="SAM" id="MobiDB-lite"/>
    </source>
</evidence>
<organism evidence="2">
    <name type="scientific">Ganoderma boninense</name>
    <dbReference type="NCBI Taxonomy" id="34458"/>
    <lineage>
        <taxon>Eukaryota</taxon>
        <taxon>Fungi</taxon>
        <taxon>Dikarya</taxon>
        <taxon>Basidiomycota</taxon>
        <taxon>Agaricomycotina</taxon>
        <taxon>Agaricomycetes</taxon>
        <taxon>Polyporales</taxon>
        <taxon>Polyporaceae</taxon>
        <taxon>Ganoderma</taxon>
    </lineage>
</organism>
<accession>A0A5K1JTR0</accession>
<proteinExistence type="predicted"/>
<feature type="region of interest" description="Disordered" evidence="1">
    <location>
        <begin position="1"/>
        <end position="39"/>
    </location>
</feature>
<feature type="region of interest" description="Disordered" evidence="1">
    <location>
        <begin position="54"/>
        <end position="83"/>
    </location>
</feature>
<reference evidence="2" key="1">
    <citation type="submission" date="2019-10" db="EMBL/GenBank/DDBJ databases">
        <authorList>
            <person name="Nor Muhammad N."/>
        </authorList>
    </citation>
    <scope>NUCLEOTIDE SEQUENCE</scope>
</reference>